<evidence type="ECO:0000256" key="2">
    <source>
        <dbReference type="ARBA" id="ARBA00004050"/>
    </source>
</evidence>
<keyword evidence="13 16" id="KW-1133">Transmembrane helix</keyword>
<evidence type="ECO:0000256" key="15">
    <source>
        <dbReference type="ARBA" id="ARBA00023136"/>
    </source>
</evidence>
<evidence type="ECO:0000256" key="8">
    <source>
        <dbReference type="ARBA" id="ARBA00022532"/>
    </source>
</evidence>
<evidence type="ECO:0000256" key="13">
    <source>
        <dbReference type="ARBA" id="ARBA00022989"/>
    </source>
</evidence>
<comment type="function">
    <text evidence="2">Membrane-anchoring subunit of succinate dehydrogenase (SDH).</text>
</comment>
<keyword evidence="10 16" id="KW-0812">Transmembrane</keyword>
<feature type="transmembrane region" description="Helical" evidence="16">
    <location>
        <begin position="91"/>
        <end position="116"/>
    </location>
</feature>
<comment type="pathway">
    <text evidence="4">Carbohydrate metabolism; tricarboxylic acid cycle.</text>
</comment>
<dbReference type="NCBIfam" id="TIGR02968">
    <property type="entry name" value="succ_dehyd_anc"/>
    <property type="match status" value="1"/>
</dbReference>
<comment type="cofactor">
    <cofactor evidence="1">
        <name>heme</name>
        <dbReference type="ChEBI" id="CHEBI:30413"/>
    </cofactor>
</comment>
<dbReference type="Pfam" id="PF01127">
    <property type="entry name" value="Sdh_cyt"/>
    <property type="match status" value="1"/>
</dbReference>
<feature type="transmembrane region" description="Helical" evidence="16">
    <location>
        <begin position="12"/>
        <end position="38"/>
    </location>
</feature>
<protein>
    <recommendedName>
        <fullName evidence="6">Succinate dehydrogenase hydrophobic membrane anchor subunit</fullName>
    </recommendedName>
</protein>
<evidence type="ECO:0000256" key="5">
    <source>
        <dbReference type="ARBA" id="ARBA00011558"/>
    </source>
</evidence>
<dbReference type="GO" id="GO:0006099">
    <property type="term" value="P:tricarboxylic acid cycle"/>
    <property type="evidence" value="ECO:0007669"/>
    <property type="project" value="UniProtKB-UniPathway"/>
</dbReference>
<dbReference type="SUPFAM" id="SSF81343">
    <property type="entry name" value="Fumarate reductase respiratory complex transmembrane subunits"/>
    <property type="match status" value="1"/>
</dbReference>
<dbReference type="CDD" id="cd03495">
    <property type="entry name" value="SQR_TypeC_SdhD_like"/>
    <property type="match status" value="1"/>
</dbReference>
<reference evidence="17" key="1">
    <citation type="submission" date="2019-07" db="EMBL/GenBank/DDBJ databases">
        <title>Genome assemblies of Wolbachia strains wAlbA and wAlbB in wild caught Aedes albopictus specimens.</title>
        <authorList>
            <person name="Kulkarni A."/>
            <person name="Yu W."/>
            <person name="Xue R.-D."/>
            <person name="Ma Y."/>
            <person name="Xu J."/>
        </authorList>
    </citation>
    <scope>NUCLEOTIDE SEQUENCE</scope>
    <source>
        <strain evidence="17">FL2016</strain>
    </source>
</reference>
<accession>A0A6H2NSJ9</accession>
<proteinExistence type="predicted"/>
<dbReference type="AlphaFoldDB" id="A0A6H2NSJ9"/>
<dbReference type="Gene3D" id="1.20.1300.10">
    <property type="entry name" value="Fumarate reductase/succinate dehydrogenase, transmembrane subunit"/>
    <property type="match status" value="1"/>
</dbReference>
<evidence type="ECO:0000256" key="4">
    <source>
        <dbReference type="ARBA" id="ARBA00005163"/>
    </source>
</evidence>
<comment type="subcellular location">
    <subcellularLocation>
        <location evidence="3">Membrane</location>
        <topology evidence="3">Multi-pass membrane protein</topology>
    </subcellularLocation>
</comment>
<dbReference type="InterPro" id="IPR014312">
    <property type="entry name" value="Succ_DH_anchor"/>
</dbReference>
<comment type="caution">
    <text evidence="17">The sequence shown here is derived from an EMBL/GenBank/DDBJ whole genome shotgun (WGS) entry which is preliminary data.</text>
</comment>
<evidence type="ECO:0000256" key="1">
    <source>
        <dbReference type="ARBA" id="ARBA00001971"/>
    </source>
</evidence>
<comment type="subunit">
    <text evidence="5">Part of an enzyme complex containing four subunits: a flavoprotein, an iron-sulfur protein, plus two membrane-anchoring proteins, SdhC and SdhD.</text>
</comment>
<dbReference type="GO" id="GO:0020037">
    <property type="term" value="F:heme binding"/>
    <property type="evidence" value="ECO:0007669"/>
    <property type="project" value="InterPro"/>
</dbReference>
<evidence type="ECO:0000256" key="10">
    <source>
        <dbReference type="ARBA" id="ARBA00022692"/>
    </source>
</evidence>
<dbReference type="UniPathway" id="UPA00223"/>
<evidence type="ECO:0000256" key="7">
    <source>
        <dbReference type="ARBA" id="ARBA00022448"/>
    </source>
</evidence>
<evidence type="ECO:0000313" key="17">
    <source>
        <dbReference type="EMBL" id="TVS83902.1"/>
    </source>
</evidence>
<dbReference type="GO" id="GO:0016020">
    <property type="term" value="C:membrane"/>
    <property type="evidence" value="ECO:0007669"/>
    <property type="project" value="UniProtKB-SubCell"/>
</dbReference>
<evidence type="ECO:0000256" key="3">
    <source>
        <dbReference type="ARBA" id="ARBA00004141"/>
    </source>
</evidence>
<evidence type="ECO:0000256" key="16">
    <source>
        <dbReference type="SAM" id="Phobius"/>
    </source>
</evidence>
<keyword evidence="15 16" id="KW-0472">Membrane</keyword>
<gene>
    <name evidence="17" type="primary">sdhD</name>
    <name evidence="17" type="ORF">COM43_005060</name>
</gene>
<sequence>MSQFGNSVHHWWVQRVSAVILLLLFPWFIYSFSCALYADSPLSFNEKLFQAIDHPLELLFFVVLLFCIFWHAVLGMQVVCEDYIHSVSLRIFTITCIKYLSSITYIVLAFTIFFFYRHIFL</sequence>
<dbReference type="InterPro" id="IPR000701">
    <property type="entry name" value="SuccDH_FuR_B_TM-su"/>
</dbReference>
<keyword evidence="14" id="KW-0408">Iron</keyword>
<dbReference type="GO" id="GO:0046872">
    <property type="term" value="F:metal ion binding"/>
    <property type="evidence" value="ECO:0007669"/>
    <property type="project" value="UniProtKB-KW"/>
</dbReference>
<keyword evidence="7" id="KW-0813">Transport</keyword>
<evidence type="ECO:0000256" key="11">
    <source>
        <dbReference type="ARBA" id="ARBA00022723"/>
    </source>
</evidence>
<name>A0A6H2NSJ9_WOLPI</name>
<keyword evidence="11" id="KW-0479">Metal-binding</keyword>
<evidence type="ECO:0000256" key="12">
    <source>
        <dbReference type="ARBA" id="ARBA00022982"/>
    </source>
</evidence>
<evidence type="ECO:0000256" key="6">
    <source>
        <dbReference type="ARBA" id="ARBA00019425"/>
    </source>
</evidence>
<dbReference type="InterPro" id="IPR034804">
    <property type="entry name" value="SQR/QFR_C/D"/>
</dbReference>
<dbReference type="EMBL" id="NWVK02000290">
    <property type="protein sequence ID" value="TVS83902.1"/>
    <property type="molecule type" value="Genomic_DNA"/>
</dbReference>
<evidence type="ECO:0000256" key="14">
    <source>
        <dbReference type="ARBA" id="ARBA00023004"/>
    </source>
</evidence>
<keyword evidence="8" id="KW-0816">Tricarboxylic acid cycle</keyword>
<organism evidence="17">
    <name type="scientific">Wolbachia pipientis</name>
    <dbReference type="NCBI Taxonomy" id="955"/>
    <lineage>
        <taxon>Bacteria</taxon>
        <taxon>Pseudomonadati</taxon>
        <taxon>Pseudomonadota</taxon>
        <taxon>Alphaproteobacteria</taxon>
        <taxon>Rickettsiales</taxon>
        <taxon>Anaplasmataceae</taxon>
        <taxon>Wolbachieae</taxon>
        <taxon>Wolbachia</taxon>
    </lineage>
</organism>
<keyword evidence="9" id="KW-0349">Heme</keyword>
<feature type="transmembrane region" description="Helical" evidence="16">
    <location>
        <begin position="58"/>
        <end position="79"/>
    </location>
</feature>
<dbReference type="Proteomes" id="UP000217566">
    <property type="component" value="Unassembled WGS sequence"/>
</dbReference>
<evidence type="ECO:0000256" key="9">
    <source>
        <dbReference type="ARBA" id="ARBA00022617"/>
    </source>
</evidence>
<dbReference type="OrthoDB" id="9809280at2"/>
<keyword evidence="12" id="KW-0249">Electron transport</keyword>